<protein>
    <recommendedName>
        <fullName evidence="1">DUF4485 domain-containing protein</fullName>
    </recommendedName>
</protein>
<evidence type="ECO:0000313" key="2">
    <source>
        <dbReference type="EMBL" id="CAD7092127.1"/>
    </source>
</evidence>
<sequence length="141" mass="15530">MDELIHQLNYDFNIQVYLFNNAIENLSTHDKNIAIAWVNKLKSAAGSVHEARVRNDFLYYLVKSCTTGQLTAPFREKPPKGPLLNLLSLLPDEVGAGKDLKGGGKRAEIFEKSPDKGAFLAAQPVPRCGAFCYLAVISKPP</sequence>
<name>A0A7R8V4X2_HERIL</name>
<dbReference type="OMA" id="NDFMYYL"/>
<dbReference type="AlphaFoldDB" id="A0A7R8V4X2"/>
<dbReference type="InParanoid" id="A0A7R8V4X2"/>
<dbReference type="Pfam" id="PF14846">
    <property type="entry name" value="DUF4485"/>
    <property type="match status" value="1"/>
</dbReference>
<dbReference type="Proteomes" id="UP000594454">
    <property type="component" value="Chromosome 6"/>
</dbReference>
<reference evidence="2 3" key="1">
    <citation type="submission" date="2020-11" db="EMBL/GenBank/DDBJ databases">
        <authorList>
            <person name="Wallbank WR R."/>
            <person name="Pardo Diaz C."/>
            <person name="Kozak K."/>
            <person name="Martin S."/>
            <person name="Jiggins C."/>
            <person name="Moest M."/>
            <person name="Warren A I."/>
            <person name="Generalovic N T."/>
            <person name="Byers J.R.P. K."/>
            <person name="Montejo-Kovacevich G."/>
            <person name="Yen C E."/>
        </authorList>
    </citation>
    <scope>NUCLEOTIDE SEQUENCE [LARGE SCALE GENOMIC DNA]</scope>
</reference>
<dbReference type="EMBL" id="LR899014">
    <property type="protein sequence ID" value="CAD7092127.1"/>
    <property type="molecule type" value="Genomic_DNA"/>
</dbReference>
<dbReference type="InterPro" id="IPR027831">
    <property type="entry name" value="DUF4485"/>
</dbReference>
<accession>A0A7R8V4X2</accession>
<proteinExistence type="predicted"/>
<dbReference type="OrthoDB" id="6599871at2759"/>
<feature type="domain" description="DUF4485" evidence="1">
    <location>
        <begin position="8"/>
        <end position="86"/>
    </location>
</feature>
<evidence type="ECO:0000313" key="3">
    <source>
        <dbReference type="Proteomes" id="UP000594454"/>
    </source>
</evidence>
<gene>
    <name evidence="2" type="ORF">HERILL_LOCUS14513</name>
</gene>
<keyword evidence="3" id="KW-1185">Reference proteome</keyword>
<organism evidence="2 3">
    <name type="scientific">Hermetia illucens</name>
    <name type="common">Black soldier fly</name>
    <dbReference type="NCBI Taxonomy" id="343691"/>
    <lineage>
        <taxon>Eukaryota</taxon>
        <taxon>Metazoa</taxon>
        <taxon>Ecdysozoa</taxon>
        <taxon>Arthropoda</taxon>
        <taxon>Hexapoda</taxon>
        <taxon>Insecta</taxon>
        <taxon>Pterygota</taxon>
        <taxon>Neoptera</taxon>
        <taxon>Endopterygota</taxon>
        <taxon>Diptera</taxon>
        <taxon>Brachycera</taxon>
        <taxon>Stratiomyomorpha</taxon>
        <taxon>Stratiomyidae</taxon>
        <taxon>Hermetiinae</taxon>
        <taxon>Hermetia</taxon>
    </lineage>
</organism>
<evidence type="ECO:0000259" key="1">
    <source>
        <dbReference type="Pfam" id="PF14846"/>
    </source>
</evidence>